<gene>
    <name evidence="6" type="ORF">FUAX_24930</name>
</gene>
<evidence type="ECO:0000256" key="4">
    <source>
        <dbReference type="PIRSR" id="PIRSR000390-2"/>
    </source>
</evidence>
<accession>A0AAU9DAS4</accession>
<evidence type="ECO:0000256" key="2">
    <source>
        <dbReference type="ARBA" id="ARBA00037999"/>
    </source>
</evidence>
<organism evidence="6 7">
    <name type="scientific">Fulvitalea axinellae</name>
    <dbReference type="NCBI Taxonomy" id="1182444"/>
    <lineage>
        <taxon>Bacteria</taxon>
        <taxon>Pseudomonadati</taxon>
        <taxon>Bacteroidota</taxon>
        <taxon>Cytophagia</taxon>
        <taxon>Cytophagales</taxon>
        <taxon>Persicobacteraceae</taxon>
        <taxon>Fulvitalea</taxon>
    </lineage>
</organism>
<dbReference type="GO" id="GO:0030170">
    <property type="term" value="F:pyridoxal phosphate binding"/>
    <property type="evidence" value="ECO:0007669"/>
    <property type="project" value="TreeGrafter"/>
</dbReference>
<feature type="active site" description="Proton acceptor" evidence="3">
    <location>
        <position position="181"/>
    </location>
</feature>
<keyword evidence="6" id="KW-0032">Aminotransferase</keyword>
<evidence type="ECO:0000313" key="6">
    <source>
        <dbReference type="EMBL" id="BDD10061.1"/>
    </source>
</evidence>
<dbReference type="InterPro" id="IPR000653">
    <property type="entry name" value="DegT/StrS_aminotransferase"/>
</dbReference>
<reference evidence="6 7" key="1">
    <citation type="submission" date="2021-12" db="EMBL/GenBank/DDBJ databases">
        <title>Genome sequencing of bacteria with rrn-lacking chromosome and rrn-plasmid.</title>
        <authorList>
            <person name="Anda M."/>
            <person name="Iwasaki W."/>
        </authorList>
    </citation>
    <scope>NUCLEOTIDE SEQUENCE [LARGE SCALE GENOMIC DNA]</scope>
    <source>
        <strain evidence="6 7">DSM 100852</strain>
    </source>
</reference>
<protein>
    <submittedName>
        <fullName evidence="6">Aminotransferase DegT</fullName>
    </submittedName>
</protein>
<dbReference type="PIRSF" id="PIRSF000390">
    <property type="entry name" value="PLP_StrS"/>
    <property type="match status" value="1"/>
</dbReference>
<sequence>MIQVTVPFQPPKEEYEAMVSDIWLRNWLTNNGPLVNEMELGLKEYLGLKHFLFVSNGTIALQLAIKALGLSKEIITTPFSYVATTSSIVWEGCTPVFVDIDPESFNIDPAKIEVAITEETEAILATHVYGNPCDIEAIQRIADKHRLKVIYDAAHCFGTRYQGESVLKFGDISTISFHATKLFHSVEGGGVVSQDPEVLKRLAYMRNFGHNGPESFDGMGINGKNSEFHAAMGLCNLKYADDILAKRKRDTKHYNRWLDKLKLQKPVVAVGTEFNYAYYPVVFETEEACLKAFETLEMNRIFARRYFYPTLSSLEYVTSEPMPVAEDISRRILCLPLYYQLTEVEIDMVCRIVLRSQYY</sequence>
<dbReference type="Pfam" id="PF01041">
    <property type="entry name" value="DegT_DnrJ_EryC1"/>
    <property type="match status" value="1"/>
</dbReference>
<dbReference type="InterPro" id="IPR015424">
    <property type="entry name" value="PyrdxlP-dep_Trfase"/>
</dbReference>
<dbReference type="GO" id="GO:0008483">
    <property type="term" value="F:transaminase activity"/>
    <property type="evidence" value="ECO:0007669"/>
    <property type="project" value="UniProtKB-KW"/>
</dbReference>
<evidence type="ECO:0000256" key="5">
    <source>
        <dbReference type="RuleBase" id="RU004508"/>
    </source>
</evidence>
<keyword evidence="6" id="KW-0808">Transferase</keyword>
<dbReference type="PANTHER" id="PTHR30244">
    <property type="entry name" value="TRANSAMINASE"/>
    <property type="match status" value="1"/>
</dbReference>
<dbReference type="InterPro" id="IPR015421">
    <property type="entry name" value="PyrdxlP-dep_Trfase_major"/>
</dbReference>
<dbReference type="Proteomes" id="UP001348817">
    <property type="component" value="Chromosome"/>
</dbReference>
<dbReference type="CDD" id="cd00616">
    <property type="entry name" value="AHBA_syn"/>
    <property type="match status" value="1"/>
</dbReference>
<dbReference type="RefSeq" id="WP_338391639.1">
    <property type="nucleotide sequence ID" value="NZ_AP025314.1"/>
</dbReference>
<proteinExistence type="inferred from homology"/>
<dbReference type="GO" id="GO:0000271">
    <property type="term" value="P:polysaccharide biosynthetic process"/>
    <property type="evidence" value="ECO:0007669"/>
    <property type="project" value="TreeGrafter"/>
</dbReference>
<evidence type="ECO:0000256" key="3">
    <source>
        <dbReference type="PIRSR" id="PIRSR000390-1"/>
    </source>
</evidence>
<evidence type="ECO:0000256" key="1">
    <source>
        <dbReference type="ARBA" id="ARBA00022898"/>
    </source>
</evidence>
<dbReference type="SUPFAM" id="SSF53383">
    <property type="entry name" value="PLP-dependent transferases"/>
    <property type="match status" value="1"/>
</dbReference>
<name>A0AAU9DAS4_9BACT</name>
<dbReference type="Gene3D" id="3.40.640.10">
    <property type="entry name" value="Type I PLP-dependent aspartate aminotransferase-like (Major domain)"/>
    <property type="match status" value="1"/>
</dbReference>
<feature type="modified residue" description="N6-(pyridoxal phosphate)lysine" evidence="4">
    <location>
        <position position="181"/>
    </location>
</feature>
<dbReference type="KEGG" id="fax:FUAX_24930"/>
<evidence type="ECO:0000313" key="7">
    <source>
        <dbReference type="Proteomes" id="UP001348817"/>
    </source>
</evidence>
<keyword evidence="1 4" id="KW-0663">Pyridoxal phosphate</keyword>
<keyword evidence="7" id="KW-1185">Reference proteome</keyword>
<comment type="similarity">
    <text evidence="2 5">Belongs to the DegT/DnrJ/EryC1 family.</text>
</comment>
<dbReference type="AlphaFoldDB" id="A0AAU9DAS4"/>
<dbReference type="PANTHER" id="PTHR30244:SF9">
    <property type="entry name" value="PROTEIN RV3402C"/>
    <property type="match status" value="1"/>
</dbReference>
<dbReference type="EMBL" id="AP025314">
    <property type="protein sequence ID" value="BDD10061.1"/>
    <property type="molecule type" value="Genomic_DNA"/>
</dbReference>